<evidence type="ECO:0000313" key="5">
    <source>
        <dbReference type="Proteomes" id="UP000244110"/>
    </source>
</evidence>
<evidence type="ECO:0000313" key="4">
    <source>
        <dbReference type="EMBL" id="PTQ79711.1"/>
    </source>
</evidence>
<keyword evidence="2" id="KW-1133">Transmembrane helix</keyword>
<gene>
    <name evidence="4" type="ORF">C8R28_104625</name>
</gene>
<keyword evidence="2" id="KW-0472">Membrane</keyword>
<dbReference type="Proteomes" id="UP000244110">
    <property type="component" value="Unassembled WGS sequence"/>
</dbReference>
<organism evidence="4 5">
    <name type="scientific">Nitrosomonas ureae</name>
    <dbReference type="NCBI Taxonomy" id="44577"/>
    <lineage>
        <taxon>Bacteria</taxon>
        <taxon>Pseudomonadati</taxon>
        <taxon>Pseudomonadota</taxon>
        <taxon>Betaproteobacteria</taxon>
        <taxon>Nitrosomonadales</taxon>
        <taxon>Nitrosomonadaceae</taxon>
        <taxon>Nitrosomonas</taxon>
    </lineage>
</organism>
<feature type="compositionally biased region" description="Low complexity" evidence="1">
    <location>
        <begin position="287"/>
        <end position="303"/>
    </location>
</feature>
<feature type="region of interest" description="Disordered" evidence="1">
    <location>
        <begin position="279"/>
        <end position="310"/>
    </location>
</feature>
<name>A0A2T5I798_9PROT</name>
<evidence type="ECO:0008006" key="6">
    <source>
        <dbReference type="Google" id="ProtNLM"/>
    </source>
</evidence>
<dbReference type="AlphaFoldDB" id="A0A2T5I798"/>
<feature type="signal peptide" evidence="3">
    <location>
        <begin position="1"/>
        <end position="22"/>
    </location>
</feature>
<dbReference type="RefSeq" id="WP_107787890.1">
    <property type="nucleotide sequence ID" value="NZ_QAOL01000046.1"/>
</dbReference>
<proteinExistence type="predicted"/>
<feature type="region of interest" description="Disordered" evidence="1">
    <location>
        <begin position="322"/>
        <end position="348"/>
    </location>
</feature>
<feature type="transmembrane region" description="Helical" evidence="2">
    <location>
        <begin position="412"/>
        <end position="430"/>
    </location>
</feature>
<evidence type="ECO:0000256" key="3">
    <source>
        <dbReference type="SAM" id="SignalP"/>
    </source>
</evidence>
<dbReference type="NCBIfam" id="NF041109">
    <property type="entry name" value="VF_TspB_C_term"/>
    <property type="match status" value="1"/>
</dbReference>
<protein>
    <recommendedName>
        <fullName evidence="6">TspB protein</fullName>
    </recommendedName>
</protein>
<keyword evidence="2" id="KW-0812">Transmembrane</keyword>
<reference evidence="4 5" key="1">
    <citation type="submission" date="2018-04" db="EMBL/GenBank/DDBJ databases">
        <title>Active sludge and wastewater microbial communities from Klosterneuburg, Austria.</title>
        <authorList>
            <person name="Wagner M."/>
        </authorList>
    </citation>
    <scope>NUCLEOTIDE SEQUENCE [LARGE SCALE GENOMIC DNA]</scope>
    <source>
        <strain evidence="4 5">Nm4</strain>
    </source>
</reference>
<evidence type="ECO:0000256" key="2">
    <source>
        <dbReference type="SAM" id="Phobius"/>
    </source>
</evidence>
<evidence type="ECO:0000256" key="1">
    <source>
        <dbReference type="SAM" id="MobiDB-lite"/>
    </source>
</evidence>
<dbReference type="EMBL" id="QAOL01000046">
    <property type="protein sequence ID" value="PTQ79711.1"/>
    <property type="molecule type" value="Genomic_DNA"/>
</dbReference>
<sequence length="434" mass="45758">MDIAKLKLFFILLAFPSFSAHAALFDMSEHSGIIKDSTGNFYKVNAAGTVSALQSGTNLTLAEKVTFPTSKGSFSADLARTVAVQVPRVGKAVRSLAVASGPVGMTLTAVSLVCELTNICNVDGIFNQFTSLTGGDAIETHVGWCVSNGSQIPCYPDKDLRAAVQAANACFSANPSNCEYGDTEPRYSGQTLIGAFYRLKFKSDGSYSAPIAASFMGTYTPPSPTSSPATASDWDSKESLLNDERFISELLSVNAPVPVGNPSLSAPVSVPIGSNTKTIKDANGNVTGTETTTSEATISEPTSGENPSGSPTIIKIVENHTTNNYNTNNELTGSTTTTSGGTEQQQPQSQSVEIEIDNIQATPLQERAVPFPFETDSWGSGSCPSDRTVNYHYGTLNLTFEPACQFAEGIKPIVLILAGFIAMFIIMGGTKDAN</sequence>
<keyword evidence="3" id="KW-0732">Signal</keyword>
<accession>A0A2T5I798</accession>
<feature type="chain" id="PRO_5015586084" description="TspB protein" evidence="3">
    <location>
        <begin position="23"/>
        <end position="434"/>
    </location>
</feature>
<comment type="caution">
    <text evidence="4">The sequence shown here is derived from an EMBL/GenBank/DDBJ whole genome shotgun (WGS) entry which is preliminary data.</text>
</comment>